<sequence>MKKLLALLIVGLLSVVLVACGTSGDGEEEQTSGDKSEEEDNTENNEEQEEKEELTEIVVGATNVPHAEVLEEAQPLLEEEGIDLKIETYQEYVLPNQDLDNGTLDANYFQHIPYLEDQKAEIGYDFVNLGGIHIEPMGIYSKNINNVDEIPEGTVVIMSRSVADHGRILSLLQENGLITISENVDPLNATVDDVAENPKNLEFDASIDAGLLPEFYEREEDALVAINTNYAIEAGLVPAEDSLILEGSESPYVNVIAARSEDEDNEALQTLVEVLSSEEIQTFIEEEYEGAVVPVSE</sequence>
<dbReference type="RefSeq" id="WP_124223532.1">
    <property type="nucleotide sequence ID" value="NZ_RKRF01000013.1"/>
</dbReference>
<keyword evidence="4" id="KW-0564">Palmitate</keyword>
<dbReference type="EMBL" id="RKRF01000013">
    <property type="protein sequence ID" value="RPF50350.1"/>
    <property type="molecule type" value="Genomic_DNA"/>
</dbReference>
<evidence type="ECO:0000256" key="3">
    <source>
        <dbReference type="ARBA" id="ARBA00023136"/>
    </source>
</evidence>
<proteinExistence type="inferred from homology"/>
<evidence type="ECO:0000256" key="2">
    <source>
        <dbReference type="ARBA" id="ARBA00022729"/>
    </source>
</evidence>
<dbReference type="InterPro" id="IPR004872">
    <property type="entry name" value="Lipoprotein_NlpA"/>
</dbReference>
<feature type="compositionally biased region" description="Acidic residues" evidence="8">
    <location>
        <begin position="25"/>
        <end position="52"/>
    </location>
</feature>
<feature type="chain" id="PRO_5038378240" description="Lipoprotein" evidence="9">
    <location>
        <begin position="20"/>
        <end position="297"/>
    </location>
</feature>
<evidence type="ECO:0000256" key="9">
    <source>
        <dbReference type="SAM" id="SignalP"/>
    </source>
</evidence>
<reference evidence="10 11" key="1">
    <citation type="submission" date="2018-11" db="EMBL/GenBank/DDBJ databases">
        <title>Genomic Encyclopedia of Type Strains, Phase IV (KMG-IV): sequencing the most valuable type-strain genomes for metagenomic binning, comparative biology and taxonomic classification.</title>
        <authorList>
            <person name="Goeker M."/>
        </authorList>
    </citation>
    <scope>NUCLEOTIDE SEQUENCE [LARGE SCALE GENOMIC DNA]</scope>
    <source>
        <strain evidence="10 11">DSM 18090</strain>
    </source>
</reference>
<comment type="subcellular location">
    <subcellularLocation>
        <location evidence="1">Membrane</location>
        <topology evidence="1">Lipid-anchor</topology>
    </subcellularLocation>
</comment>
<feature type="region of interest" description="Disordered" evidence="8">
    <location>
        <begin position="23"/>
        <end position="52"/>
    </location>
</feature>
<dbReference type="PANTHER" id="PTHR30429">
    <property type="entry name" value="D-METHIONINE-BINDING LIPOPROTEIN METQ"/>
    <property type="match status" value="1"/>
</dbReference>
<feature type="lipid moiety-binding region" description="S-diacylglycerol cysteine" evidence="7">
    <location>
        <position position="20"/>
    </location>
</feature>
<evidence type="ECO:0000256" key="5">
    <source>
        <dbReference type="ARBA" id="ARBA00023288"/>
    </source>
</evidence>
<evidence type="ECO:0000256" key="1">
    <source>
        <dbReference type="ARBA" id="ARBA00004635"/>
    </source>
</evidence>
<dbReference type="PROSITE" id="PS51257">
    <property type="entry name" value="PROKAR_LIPOPROTEIN"/>
    <property type="match status" value="1"/>
</dbReference>
<evidence type="ECO:0000256" key="4">
    <source>
        <dbReference type="ARBA" id="ARBA00023139"/>
    </source>
</evidence>
<dbReference type="GO" id="GO:0016020">
    <property type="term" value="C:membrane"/>
    <property type="evidence" value="ECO:0007669"/>
    <property type="project" value="UniProtKB-SubCell"/>
</dbReference>
<gene>
    <name evidence="10" type="ORF">EDC24_2785</name>
</gene>
<keyword evidence="5 6" id="KW-0449">Lipoprotein</keyword>
<organism evidence="10 11">
    <name type="scientific">Aquisalibacillus elongatus</name>
    <dbReference type="NCBI Taxonomy" id="485577"/>
    <lineage>
        <taxon>Bacteria</taxon>
        <taxon>Bacillati</taxon>
        <taxon>Bacillota</taxon>
        <taxon>Bacilli</taxon>
        <taxon>Bacillales</taxon>
        <taxon>Bacillaceae</taxon>
        <taxon>Aquisalibacillus</taxon>
    </lineage>
</organism>
<evidence type="ECO:0000313" key="11">
    <source>
        <dbReference type="Proteomes" id="UP000276443"/>
    </source>
</evidence>
<dbReference type="AlphaFoldDB" id="A0A3N5B480"/>
<keyword evidence="11" id="KW-1185">Reference proteome</keyword>
<dbReference type="OrthoDB" id="9812878at2"/>
<dbReference type="PANTHER" id="PTHR30429:SF0">
    <property type="entry name" value="METHIONINE-BINDING LIPOPROTEIN METQ"/>
    <property type="match status" value="1"/>
</dbReference>
<evidence type="ECO:0000313" key="10">
    <source>
        <dbReference type="EMBL" id="RPF50350.1"/>
    </source>
</evidence>
<feature type="signal peptide" evidence="9">
    <location>
        <begin position="1"/>
        <end position="19"/>
    </location>
</feature>
<keyword evidence="2 9" id="KW-0732">Signal</keyword>
<comment type="caution">
    <text evidence="10">The sequence shown here is derived from an EMBL/GenBank/DDBJ whole genome shotgun (WGS) entry which is preliminary data.</text>
</comment>
<keyword evidence="3" id="KW-0472">Membrane</keyword>
<name>A0A3N5B480_9BACI</name>
<evidence type="ECO:0000256" key="7">
    <source>
        <dbReference type="PIRSR" id="PIRSR002854-1"/>
    </source>
</evidence>
<protein>
    <recommendedName>
        <fullName evidence="6">Lipoprotein</fullName>
    </recommendedName>
</protein>
<dbReference type="SUPFAM" id="SSF53850">
    <property type="entry name" value="Periplasmic binding protein-like II"/>
    <property type="match status" value="1"/>
</dbReference>
<dbReference type="PIRSF" id="PIRSF002854">
    <property type="entry name" value="MetQ"/>
    <property type="match status" value="1"/>
</dbReference>
<accession>A0A3N5B480</accession>
<evidence type="ECO:0000256" key="8">
    <source>
        <dbReference type="SAM" id="MobiDB-lite"/>
    </source>
</evidence>
<dbReference type="Proteomes" id="UP000276443">
    <property type="component" value="Unassembled WGS sequence"/>
</dbReference>
<dbReference type="Pfam" id="PF03180">
    <property type="entry name" value="Lipoprotein_9"/>
    <property type="match status" value="1"/>
</dbReference>
<comment type="similarity">
    <text evidence="6">Belongs to the nlpA lipoprotein family.</text>
</comment>
<evidence type="ECO:0000256" key="6">
    <source>
        <dbReference type="PIRNR" id="PIRNR002854"/>
    </source>
</evidence>
<dbReference type="Gene3D" id="3.40.190.10">
    <property type="entry name" value="Periplasmic binding protein-like II"/>
    <property type="match status" value="2"/>
</dbReference>